<feature type="transmembrane region" description="Helical" evidence="1">
    <location>
        <begin position="168"/>
        <end position="193"/>
    </location>
</feature>
<dbReference type="RefSeq" id="WP_190787586.1">
    <property type="nucleotide sequence ID" value="NZ_JACXLC010000001.1"/>
</dbReference>
<dbReference type="InterPro" id="IPR018476">
    <property type="entry name" value="GlyceroP-diester-Pdiesterase_M"/>
</dbReference>
<sequence length="239" mass="25536">MNREATLSSLLDQTFTELSDSRRMVAIFLAIWIPITAVSGYFQGGRSDFDVGFGFGFQLTESLLAQGVLAVVAVIGAAIAGLLLSYWLYAALVGRTTAPGFGRFWPWLGIYILYLLGIMFGLVLLIVPGLILGVRWAMALPLVVGSRLPAMDTFGESWEKTRGRSWSIFGSFVILVIGVAVFNAIMGSLAVLLGGPGSIGGLLLLAIGDGVSAAIFTALPVAIYRLLHNNTDELAEVFE</sequence>
<feature type="transmembrane region" description="Helical" evidence="1">
    <location>
        <begin position="108"/>
        <end position="132"/>
    </location>
</feature>
<keyword evidence="1" id="KW-0812">Transmembrane</keyword>
<gene>
    <name evidence="3" type="ORF">IB285_07465</name>
</gene>
<proteinExistence type="predicted"/>
<evidence type="ECO:0000313" key="3">
    <source>
        <dbReference type="EMBL" id="MBD2842094.1"/>
    </source>
</evidence>
<feature type="domain" description="Glycerophosphoryl diester phosphodiesterase membrane" evidence="2">
    <location>
        <begin position="117"/>
        <end position="193"/>
    </location>
</feature>
<feature type="transmembrane region" description="Helical" evidence="1">
    <location>
        <begin position="24"/>
        <end position="42"/>
    </location>
</feature>
<keyword evidence="1" id="KW-0472">Membrane</keyword>
<evidence type="ECO:0000256" key="1">
    <source>
        <dbReference type="SAM" id="Phobius"/>
    </source>
</evidence>
<evidence type="ECO:0000313" key="4">
    <source>
        <dbReference type="Proteomes" id="UP000635384"/>
    </source>
</evidence>
<reference evidence="3 4" key="1">
    <citation type="submission" date="2020-09" db="EMBL/GenBank/DDBJ databases">
        <authorList>
            <person name="Yoon J.-W."/>
        </authorList>
    </citation>
    <scope>NUCLEOTIDE SEQUENCE [LARGE SCALE GENOMIC DNA]</scope>
    <source>
        <strain evidence="3 4">KMU-140</strain>
    </source>
</reference>
<feature type="transmembrane region" description="Helical" evidence="1">
    <location>
        <begin position="63"/>
        <end position="88"/>
    </location>
</feature>
<name>A0ABR8KN85_9SPHN</name>
<dbReference type="EMBL" id="JACXLC010000001">
    <property type="protein sequence ID" value="MBD2842094.1"/>
    <property type="molecule type" value="Genomic_DNA"/>
</dbReference>
<accession>A0ABR8KN85</accession>
<keyword evidence="1" id="KW-1133">Transmembrane helix</keyword>
<organism evidence="3 4">
    <name type="scientific">Erythrobacter rubeus</name>
    <dbReference type="NCBI Taxonomy" id="2760803"/>
    <lineage>
        <taxon>Bacteria</taxon>
        <taxon>Pseudomonadati</taxon>
        <taxon>Pseudomonadota</taxon>
        <taxon>Alphaproteobacteria</taxon>
        <taxon>Sphingomonadales</taxon>
        <taxon>Erythrobacteraceae</taxon>
        <taxon>Erythrobacter/Porphyrobacter group</taxon>
        <taxon>Erythrobacter</taxon>
    </lineage>
</organism>
<comment type="caution">
    <text evidence="3">The sequence shown here is derived from an EMBL/GenBank/DDBJ whole genome shotgun (WGS) entry which is preliminary data.</text>
</comment>
<keyword evidence="4" id="KW-1185">Reference proteome</keyword>
<evidence type="ECO:0000259" key="2">
    <source>
        <dbReference type="Pfam" id="PF10110"/>
    </source>
</evidence>
<protein>
    <submittedName>
        <fullName evidence="3">Glycerophosphoryl diester phosphodiesterase membrane domain-containing protein</fullName>
    </submittedName>
</protein>
<feature type="transmembrane region" description="Helical" evidence="1">
    <location>
        <begin position="199"/>
        <end position="224"/>
    </location>
</feature>
<dbReference type="Pfam" id="PF10110">
    <property type="entry name" value="GPDPase_memb"/>
    <property type="match status" value="1"/>
</dbReference>
<dbReference type="Proteomes" id="UP000635384">
    <property type="component" value="Unassembled WGS sequence"/>
</dbReference>